<feature type="transmembrane region" description="Helical" evidence="5">
    <location>
        <begin position="304"/>
        <end position="325"/>
    </location>
</feature>
<evidence type="ECO:0000256" key="5">
    <source>
        <dbReference type="HAMAP-Rule" id="MF_00445"/>
    </source>
</evidence>
<evidence type="ECO:0000256" key="1">
    <source>
        <dbReference type="ARBA" id="ARBA00004127"/>
    </source>
</evidence>
<keyword evidence="5" id="KW-0813">Transport</keyword>
<feature type="transmembrane region" description="Helical" evidence="5">
    <location>
        <begin position="458"/>
        <end position="477"/>
    </location>
</feature>
<evidence type="ECO:0000256" key="4">
    <source>
        <dbReference type="ARBA" id="ARBA00023136"/>
    </source>
</evidence>
<dbReference type="InterPro" id="IPR010096">
    <property type="entry name" value="NADH-Q_OxRdtase_suN/2"/>
</dbReference>
<feature type="transmembrane region" description="Helical" evidence="5">
    <location>
        <begin position="73"/>
        <end position="93"/>
    </location>
</feature>
<keyword evidence="2 5" id="KW-0812">Transmembrane</keyword>
<feature type="transmembrane region" description="Helical" evidence="5">
    <location>
        <begin position="105"/>
        <end position="126"/>
    </location>
</feature>
<protein>
    <recommendedName>
        <fullName evidence="5">NADH-quinone oxidoreductase subunit N</fullName>
        <ecNumber evidence="5">7.1.1.-</ecNumber>
    </recommendedName>
    <alternativeName>
        <fullName evidence="5">NADH dehydrogenase I subunit N</fullName>
    </alternativeName>
    <alternativeName>
        <fullName evidence="5">NDH-1 subunit N</fullName>
    </alternativeName>
</protein>
<evidence type="ECO:0000313" key="9">
    <source>
        <dbReference type="Proteomes" id="UP001629246"/>
    </source>
</evidence>
<dbReference type="EC" id="7.1.1.-" evidence="5"/>
<accession>A0ABW9A2H7</accession>
<dbReference type="RefSeq" id="WP_408153509.1">
    <property type="nucleotide sequence ID" value="NZ_JAQQFM010000001.1"/>
</dbReference>
<name>A0ABW9A2H7_9BURK</name>
<keyword evidence="8" id="KW-0560">Oxidoreductase</keyword>
<evidence type="ECO:0000313" key="8">
    <source>
        <dbReference type="EMBL" id="MFL9922629.1"/>
    </source>
</evidence>
<evidence type="ECO:0000259" key="7">
    <source>
        <dbReference type="Pfam" id="PF00361"/>
    </source>
</evidence>
<feature type="transmembrane region" description="Helical" evidence="5">
    <location>
        <begin position="6"/>
        <end position="28"/>
    </location>
</feature>
<dbReference type="EMBL" id="JAQQFM010000001">
    <property type="protein sequence ID" value="MFL9922629.1"/>
    <property type="molecule type" value="Genomic_DNA"/>
</dbReference>
<keyword evidence="3 5" id="KW-1133">Transmembrane helix</keyword>
<evidence type="ECO:0000256" key="6">
    <source>
        <dbReference type="RuleBase" id="RU000320"/>
    </source>
</evidence>
<feature type="transmembrane region" description="Helical" evidence="5">
    <location>
        <begin position="132"/>
        <end position="151"/>
    </location>
</feature>
<keyword evidence="5" id="KW-0520">NAD</keyword>
<evidence type="ECO:0000256" key="3">
    <source>
        <dbReference type="ARBA" id="ARBA00022989"/>
    </source>
</evidence>
<feature type="domain" description="NADH:quinone oxidoreductase/Mrp antiporter transmembrane" evidence="7">
    <location>
        <begin position="129"/>
        <end position="431"/>
    </location>
</feature>
<keyword evidence="9" id="KW-1185">Reference proteome</keyword>
<keyword evidence="5" id="KW-1278">Translocase</keyword>
<reference evidence="8 9" key="1">
    <citation type="journal article" date="2024" name="Chem. Sci.">
        <title>Discovery of megapolipeptins by genome mining of a Burkholderiales bacteria collection.</title>
        <authorList>
            <person name="Paulo B.S."/>
            <person name="Recchia M.J.J."/>
            <person name="Lee S."/>
            <person name="Fergusson C.H."/>
            <person name="Romanowski S.B."/>
            <person name="Hernandez A."/>
            <person name="Krull N."/>
            <person name="Liu D.Y."/>
            <person name="Cavanagh H."/>
            <person name="Bos A."/>
            <person name="Gray C.A."/>
            <person name="Murphy B.T."/>
            <person name="Linington R.G."/>
            <person name="Eustaquio A.S."/>
        </authorList>
    </citation>
    <scope>NUCLEOTIDE SEQUENCE [LARGE SCALE GENOMIC DNA]</scope>
    <source>
        <strain evidence="8 9">RL21-008-BIB-A</strain>
    </source>
</reference>
<feature type="transmembrane region" description="Helical" evidence="5">
    <location>
        <begin position="35"/>
        <end position="53"/>
    </location>
</feature>
<dbReference type="Pfam" id="PF00361">
    <property type="entry name" value="Proton_antipo_M"/>
    <property type="match status" value="1"/>
</dbReference>
<keyword evidence="5" id="KW-0830">Ubiquinone</keyword>
<dbReference type="InterPro" id="IPR001750">
    <property type="entry name" value="ND/Mrp_TM"/>
</dbReference>
<dbReference type="NCBIfam" id="NF004442">
    <property type="entry name" value="PRK05777.1-5"/>
    <property type="match status" value="1"/>
</dbReference>
<dbReference type="GO" id="GO:0050136">
    <property type="term" value="F:NADH dehydrogenase (quinone) (non-electrogenic) activity"/>
    <property type="evidence" value="ECO:0007669"/>
    <property type="project" value="UniProtKB-EC"/>
</dbReference>
<keyword evidence="5" id="KW-0874">Quinone</keyword>
<feature type="transmembrane region" description="Helical" evidence="5">
    <location>
        <begin position="382"/>
        <end position="405"/>
    </location>
</feature>
<dbReference type="Proteomes" id="UP001629246">
    <property type="component" value="Unassembled WGS sequence"/>
</dbReference>
<dbReference type="NCBIfam" id="TIGR01770">
    <property type="entry name" value="NDH_I_N"/>
    <property type="match status" value="1"/>
</dbReference>
<proteinExistence type="inferred from homology"/>
<keyword evidence="4 5" id="KW-0472">Membrane</keyword>
<comment type="catalytic activity">
    <reaction evidence="5">
        <text>a quinone + NADH + 5 H(+)(in) = a quinol + NAD(+) + 4 H(+)(out)</text>
        <dbReference type="Rhea" id="RHEA:57888"/>
        <dbReference type="ChEBI" id="CHEBI:15378"/>
        <dbReference type="ChEBI" id="CHEBI:24646"/>
        <dbReference type="ChEBI" id="CHEBI:57540"/>
        <dbReference type="ChEBI" id="CHEBI:57945"/>
        <dbReference type="ChEBI" id="CHEBI:132124"/>
    </reaction>
</comment>
<comment type="similarity">
    <text evidence="5">Belongs to the complex I subunit 2 family.</text>
</comment>
<comment type="caution">
    <text evidence="8">The sequence shown here is derived from an EMBL/GenBank/DDBJ whole genome shotgun (WGS) entry which is preliminary data.</text>
</comment>
<feature type="transmembrane region" description="Helical" evidence="5">
    <location>
        <begin position="417"/>
        <end position="437"/>
    </location>
</feature>
<dbReference type="HAMAP" id="MF_00445">
    <property type="entry name" value="NDH1_NuoN_1"/>
    <property type="match status" value="1"/>
</dbReference>
<comment type="subunit">
    <text evidence="5">NDH-1 is composed of 14 different subunits. Subunits NuoA, H, J, K, L, M, N constitute the membrane sector of the complex.</text>
</comment>
<comment type="function">
    <text evidence="5">NDH-1 shuttles electrons from NADH, via FMN and iron-sulfur (Fe-S) centers, to quinones in the respiratory chain. The immediate electron acceptor for the enzyme in this species is believed to be ubiquinone. Couples the redox reaction to proton translocation (for every two electrons transferred, four hydrogen ions are translocated across the cytoplasmic membrane), and thus conserves the redox energy in a proton gradient.</text>
</comment>
<feature type="transmembrane region" description="Helical" evidence="5">
    <location>
        <begin position="245"/>
        <end position="266"/>
    </location>
</feature>
<feature type="transmembrane region" description="Helical" evidence="5">
    <location>
        <begin position="340"/>
        <end position="361"/>
    </location>
</feature>
<feature type="transmembrane region" description="Helical" evidence="5">
    <location>
        <begin position="278"/>
        <end position="297"/>
    </location>
</feature>
<gene>
    <name evidence="5 8" type="primary">nuoN</name>
    <name evidence="8" type="ORF">PQR62_00030</name>
</gene>
<organism evidence="8 9">
    <name type="scientific">Herbaspirillum lusitanum</name>
    <dbReference type="NCBI Taxonomy" id="213312"/>
    <lineage>
        <taxon>Bacteria</taxon>
        <taxon>Pseudomonadati</taxon>
        <taxon>Pseudomonadota</taxon>
        <taxon>Betaproteobacteria</taxon>
        <taxon>Burkholderiales</taxon>
        <taxon>Oxalobacteraceae</taxon>
        <taxon>Herbaspirillum</taxon>
    </lineage>
</organism>
<evidence type="ECO:0000256" key="2">
    <source>
        <dbReference type="ARBA" id="ARBA00022692"/>
    </source>
</evidence>
<feature type="transmembrane region" description="Helical" evidence="5">
    <location>
        <begin position="163"/>
        <end position="184"/>
    </location>
</feature>
<comment type="subcellular location">
    <subcellularLocation>
        <location evidence="5">Cell membrane</location>
        <topology evidence="5">Multi-pass membrane protein</topology>
    </subcellularLocation>
    <subcellularLocation>
        <location evidence="1">Endomembrane system</location>
        <topology evidence="1">Multi-pass membrane protein</topology>
    </subcellularLocation>
    <subcellularLocation>
        <location evidence="6">Membrane</location>
        <topology evidence="6">Multi-pass membrane protein</topology>
    </subcellularLocation>
</comment>
<feature type="transmembrane region" description="Helical" evidence="5">
    <location>
        <begin position="209"/>
        <end position="233"/>
    </location>
</feature>
<sequence>MNNMNLIPVYPEIFLLIAASAILLIDMFLPDAKRFVTYVLSLLTLVVLALLTLNDYHSGATVYTFNNMFVSDPLANLLKLFSYLAVGMTLVYGRKYNSDRGIVSGHLGGEYYVLALFALLGQMVMISGNSFLSIYLGLELMSLSLYALVALRRDNVSATEAAMKYFILGALASGFLLYGISMLYGATGGSLELNEVFRAIVSGTVDRTVLVFGIVFIVAGLAFKLGAVPFHMWVPDVYQGAPTPVTLLLGGAPKLAAFAITFRLLVEGMLPLAVDWQQMLMVLAVLSIIIGNVTAIAQTNIKRMLAYSTISHMGFMLLGMMSGVVDGNLFSAVNAYSSSLFYAITYVITTLGTFGIIILLSRQGFEADNLDDFKGLSKRSPWFAAVMMVLMFSLAGIPPMVGFYAKLSVLQAVLGTGQIWLTVLAVMFSLIGAFYYLRVVKVMYFDEPTDTSKIEAPLDMRIVLSLNGISALALGMWPGHLMDASTNALVTTLATFLSKVIS</sequence>
<dbReference type="PRINTS" id="PR01434">
    <property type="entry name" value="NADHDHGNASE5"/>
</dbReference>
<keyword evidence="5" id="KW-1003">Cell membrane</keyword>
<dbReference type="PANTHER" id="PTHR22773">
    <property type="entry name" value="NADH DEHYDROGENASE"/>
    <property type="match status" value="1"/>
</dbReference>